<evidence type="ECO:0000256" key="1">
    <source>
        <dbReference type="SAM" id="MobiDB-lite"/>
    </source>
</evidence>
<name>A0A1D3L8L7_PLACE</name>
<feature type="region of interest" description="Disordered" evidence="1">
    <location>
        <begin position="367"/>
        <end position="542"/>
    </location>
</feature>
<feature type="compositionally biased region" description="Basic and acidic residues" evidence="1">
    <location>
        <begin position="475"/>
        <end position="495"/>
    </location>
</feature>
<dbReference type="Proteomes" id="UP000195879">
    <property type="component" value="Unassembled WGS sequence"/>
</dbReference>
<feature type="non-terminal residue" evidence="2">
    <location>
        <position position="542"/>
    </location>
</feature>
<feature type="compositionally biased region" description="Polar residues" evidence="1">
    <location>
        <begin position="445"/>
        <end position="464"/>
    </location>
</feature>
<organism evidence="2 3">
    <name type="scientific">Plasmodium chabaudi adami</name>
    <dbReference type="NCBI Taxonomy" id="5826"/>
    <lineage>
        <taxon>Eukaryota</taxon>
        <taxon>Sar</taxon>
        <taxon>Alveolata</taxon>
        <taxon>Apicomplexa</taxon>
        <taxon>Aconoidasida</taxon>
        <taxon>Haemosporida</taxon>
        <taxon>Plasmodiidae</taxon>
        <taxon>Plasmodium</taxon>
        <taxon>Plasmodium (Vinckeia)</taxon>
    </lineage>
</organism>
<sequence length="542" mass="62123">MTTKQMCNLFREADGYFNDENVDTEKFNKNTKIKGYCNNDGCKKNEERINALALYIHMEFKSLIRKKTEYNKYDECLLMWLSDKLFKMHLERKGKKNAPGYMDGTTLNQAYKDYLEKHKCNLFREADGYFNDENVDTEKFNKNTKIKGYCNNDGCKKNEERINALALYIHMEFKSLIRKKTEYNKYDECLLMWLSDKLFKMHLERKGKKNAPGYMDGTTLNQAYKNYLEKHKKRIDYWDLLNIMPGLKEANLKYMTEFYKLINHICKIITDYYDKGAGSKNLSKYSIDCRRQYRTLYMNIYECKSYLHLLNRLKGLYDDFRSYAIKRNGSNNDLATNLKKLTLGNGNELNAAKGFISYDFSKKKCYPQKKNTNPKKADKSPLQLSNQLKGRQQETLPTQKRETKEQKLQSSPEPAPPSPKEPQPETQQLSSTTPPEEPPAKLELHSSSLQEPQKPGKNNQNALTDSGKEAGGPKSEIKGPKVGNEKKSGGDKEPRTPSGEEGSQVNEGDIPNSESGDTHTEKGGPEGGSADKVSETGDPDSG</sequence>
<feature type="compositionally biased region" description="Polar residues" evidence="1">
    <location>
        <begin position="382"/>
        <end position="398"/>
    </location>
</feature>
<reference evidence="2 3" key="1">
    <citation type="submission" date="2016-08" db="EMBL/GenBank/DDBJ databases">
        <authorList>
            <consortium name="Pathogen Informatics"/>
        </authorList>
    </citation>
    <scope>NUCLEOTIDE SEQUENCE [LARGE SCALE GENOMIC DNA]</scope>
    <source>
        <strain evidence="2 3">DK</strain>
    </source>
</reference>
<accession>A0A1D3L8L7</accession>
<dbReference type="AlphaFoldDB" id="A0A1D3L8L7"/>
<dbReference type="InterPro" id="IPR006477">
    <property type="entry name" value="Yir_bir_cir"/>
</dbReference>
<evidence type="ECO:0000313" key="2">
    <source>
        <dbReference type="EMBL" id="SCL87375.1"/>
    </source>
</evidence>
<gene>
    <name evidence="2" type="ORF">PCHDK_000508600</name>
</gene>
<protein>
    <submittedName>
        <fullName evidence="2">CIR protein</fullName>
    </submittedName>
</protein>
<dbReference type="Pfam" id="PF06022">
    <property type="entry name" value="Cir_Bir_Yir"/>
    <property type="match status" value="2"/>
</dbReference>
<evidence type="ECO:0000313" key="3">
    <source>
        <dbReference type="Proteomes" id="UP000195879"/>
    </source>
</evidence>
<dbReference type="EMBL" id="FMIO01000193">
    <property type="protein sequence ID" value="SCL87375.1"/>
    <property type="molecule type" value="Genomic_DNA"/>
</dbReference>
<proteinExistence type="predicted"/>